<dbReference type="EMBL" id="MVBK01000112">
    <property type="protein sequence ID" value="OOG22020.1"/>
    <property type="molecule type" value="Genomic_DNA"/>
</dbReference>
<proteinExistence type="predicted"/>
<evidence type="ECO:0000313" key="2">
    <source>
        <dbReference type="EMBL" id="OOG22020.1"/>
    </source>
</evidence>
<accession>A0A1V3NAD1</accession>
<protein>
    <submittedName>
        <fullName evidence="2">Uncharacterized protein</fullName>
    </submittedName>
</protein>
<evidence type="ECO:0000256" key="1">
    <source>
        <dbReference type="SAM" id="MobiDB-lite"/>
    </source>
</evidence>
<keyword evidence="3" id="KW-1185">Reference proteome</keyword>
<gene>
    <name evidence="2" type="ORF">B1C78_15660</name>
</gene>
<feature type="region of interest" description="Disordered" evidence="1">
    <location>
        <begin position="375"/>
        <end position="443"/>
    </location>
</feature>
<reference evidence="2 3" key="1">
    <citation type="submission" date="2017-02" db="EMBL/GenBank/DDBJ databases">
        <title>Genomic diversity within the haloalkaliphilic genus Thioalkalivibrio.</title>
        <authorList>
            <person name="Ahn A.-C."/>
            <person name="Meier-Kolthoff J."/>
            <person name="Overmars L."/>
            <person name="Richter M."/>
            <person name="Woyke T."/>
            <person name="Sorokin D.Y."/>
            <person name="Muyzer G."/>
        </authorList>
    </citation>
    <scope>NUCLEOTIDE SEQUENCE [LARGE SCALE GENOMIC DNA]</scope>
    <source>
        <strain evidence="2 3">ALJD</strain>
    </source>
</reference>
<organism evidence="2 3">
    <name type="scientific">Thioalkalivibrio denitrificans</name>
    <dbReference type="NCBI Taxonomy" id="108003"/>
    <lineage>
        <taxon>Bacteria</taxon>
        <taxon>Pseudomonadati</taxon>
        <taxon>Pseudomonadota</taxon>
        <taxon>Gammaproteobacteria</taxon>
        <taxon>Chromatiales</taxon>
        <taxon>Ectothiorhodospiraceae</taxon>
        <taxon>Thioalkalivibrio</taxon>
    </lineage>
</organism>
<dbReference type="AlphaFoldDB" id="A0A1V3NAD1"/>
<comment type="caution">
    <text evidence="2">The sequence shown here is derived from an EMBL/GenBank/DDBJ whole genome shotgun (WGS) entry which is preliminary data.</text>
</comment>
<evidence type="ECO:0000313" key="3">
    <source>
        <dbReference type="Proteomes" id="UP000189462"/>
    </source>
</evidence>
<feature type="compositionally biased region" description="Pro residues" evidence="1">
    <location>
        <begin position="223"/>
        <end position="233"/>
    </location>
</feature>
<feature type="region of interest" description="Disordered" evidence="1">
    <location>
        <begin position="219"/>
        <end position="239"/>
    </location>
</feature>
<sequence>MYSDDPGLNPDWCARGAPGPARVLTLLALLAVSSSAWAGKVELIDIQEDLSQSTMTAAGLNTQYPVPGPVIKVLSHDGEHYHEAQGGTLDFGVWAQSMCSFGSLDSEVKLEIGPHSEVLASGTGGSFFADLIAGKQVSVTTAYQSPSLPHSPVAACNNRLVQLENAGVPRWQALQEGFAIQVDNAYSARLRVSCGAVIVGTDERTALLRGWVHCMPSALAEAPPEPPPPPPEPGAADLQQPFGVTAASVFLPQSIKTAACPTQLLAQANITTTGPGTVQYRWVHNNAEGPVASVTFHQGGTAKLETHLTVGAPAQGGFAPTPGGGTGGGFGMVQQPGGENQVQGYVRVKIVDTPGVQISDAVHYTVTCDATHGADGLAATPTPQPPPMPQVSLGSGQLGVPAQPPLPGSAREAAPAGSRQMARPAEPVTPAGRPDTPRAAVAPRMTPAARCPFEREAMCRVGGAWQNCCTLSDAGRIIPPAPADPPASLRVPLADSACVRRCASAGQGDERARAACYERCSVPGAQLP</sequence>
<dbReference type="Proteomes" id="UP000189462">
    <property type="component" value="Unassembled WGS sequence"/>
</dbReference>
<name>A0A1V3NAD1_9GAMM</name>